<dbReference type="PANTHER" id="PTHR10744">
    <property type="entry name" value="40S RIBOSOMAL PROTEIN S11 FAMILY MEMBER"/>
    <property type="match status" value="1"/>
</dbReference>
<dbReference type="EMBL" id="ML996583">
    <property type="protein sequence ID" value="KAF2753739.1"/>
    <property type="molecule type" value="Genomic_DNA"/>
</dbReference>
<dbReference type="Pfam" id="PF00366">
    <property type="entry name" value="Ribosomal_S17"/>
    <property type="match status" value="1"/>
</dbReference>
<dbReference type="GO" id="GO:0003735">
    <property type="term" value="F:structural constituent of ribosome"/>
    <property type="evidence" value="ECO:0007669"/>
    <property type="project" value="InterPro"/>
</dbReference>
<dbReference type="AlphaFoldDB" id="A0A6A6VV38"/>
<dbReference type="GeneID" id="54480558"/>
<evidence type="ECO:0000256" key="2">
    <source>
        <dbReference type="ARBA" id="ARBA00022980"/>
    </source>
</evidence>
<dbReference type="OrthoDB" id="274752at2759"/>
<reference evidence="4" key="1">
    <citation type="journal article" date="2020" name="Stud. Mycol.">
        <title>101 Dothideomycetes genomes: a test case for predicting lifestyles and emergence of pathogens.</title>
        <authorList>
            <person name="Haridas S."/>
            <person name="Albert R."/>
            <person name="Binder M."/>
            <person name="Bloem J."/>
            <person name="Labutti K."/>
            <person name="Salamov A."/>
            <person name="Andreopoulos B."/>
            <person name="Baker S."/>
            <person name="Barry K."/>
            <person name="Bills G."/>
            <person name="Bluhm B."/>
            <person name="Cannon C."/>
            <person name="Castanera R."/>
            <person name="Culley D."/>
            <person name="Daum C."/>
            <person name="Ezra D."/>
            <person name="Gonzalez J."/>
            <person name="Henrissat B."/>
            <person name="Kuo A."/>
            <person name="Liang C."/>
            <person name="Lipzen A."/>
            <person name="Lutzoni F."/>
            <person name="Magnuson J."/>
            <person name="Mondo S."/>
            <person name="Nolan M."/>
            <person name="Ohm R."/>
            <person name="Pangilinan J."/>
            <person name="Park H.-J."/>
            <person name="Ramirez L."/>
            <person name="Alfaro M."/>
            <person name="Sun H."/>
            <person name="Tritt A."/>
            <person name="Yoshinaga Y."/>
            <person name="Zwiers L.-H."/>
            <person name="Turgeon B."/>
            <person name="Goodwin S."/>
            <person name="Spatafora J."/>
            <person name="Crous P."/>
            <person name="Grigoriev I."/>
        </authorList>
    </citation>
    <scope>NUCLEOTIDE SEQUENCE</scope>
    <source>
        <strain evidence="4">CBS 121739</strain>
    </source>
</reference>
<dbReference type="PANTHER" id="PTHR10744:SF1">
    <property type="entry name" value="SMALL RIBOSOMAL SUBUNIT PROTEIN US17M"/>
    <property type="match status" value="1"/>
</dbReference>
<dbReference type="GO" id="GO:0005739">
    <property type="term" value="C:mitochondrion"/>
    <property type="evidence" value="ECO:0007669"/>
    <property type="project" value="TreeGrafter"/>
</dbReference>
<dbReference type="InterPro" id="IPR000266">
    <property type="entry name" value="Ribosomal_uS17"/>
</dbReference>
<dbReference type="Gene3D" id="2.40.50.140">
    <property type="entry name" value="Nucleic acid-binding proteins"/>
    <property type="match status" value="1"/>
</dbReference>
<sequence>MPPPILHRNFNGVVVSAGKMDRTVKVRIATQTWNKRVKKHFPDAKHHLVHDPANSVREGDVVSIQSGWRKAQHVRHVVTKILSPFGSPLEDRPRLPTLEEYRVAREKLRLEKDVRQATRGRGASVKRVAIAQVTGMFDKLGVQETDELRNTLRKKMKRMNKKQKEKIRAIGQDGEILLRENQVDRLVANLETPRSEDKVHA</sequence>
<proteinExistence type="inferred from homology"/>
<accession>A0A6A6VV38</accession>
<evidence type="ECO:0000256" key="1">
    <source>
        <dbReference type="ARBA" id="ARBA00010254"/>
    </source>
</evidence>
<name>A0A6A6VV38_9PEZI</name>
<protein>
    <submittedName>
        <fullName evidence="4">Nucleic acid-binding protein</fullName>
    </submittedName>
</protein>
<evidence type="ECO:0000256" key="3">
    <source>
        <dbReference type="ARBA" id="ARBA00023274"/>
    </source>
</evidence>
<dbReference type="CDD" id="cd00364">
    <property type="entry name" value="Ribosomal_uS17"/>
    <property type="match status" value="1"/>
</dbReference>
<dbReference type="InterPro" id="IPR012340">
    <property type="entry name" value="NA-bd_OB-fold"/>
</dbReference>
<evidence type="ECO:0000313" key="5">
    <source>
        <dbReference type="Proteomes" id="UP000799437"/>
    </source>
</evidence>
<dbReference type="RefSeq" id="XP_033596190.1">
    <property type="nucleotide sequence ID" value="XM_033739504.1"/>
</dbReference>
<organism evidence="4 5">
    <name type="scientific">Pseudovirgaria hyperparasitica</name>
    <dbReference type="NCBI Taxonomy" id="470096"/>
    <lineage>
        <taxon>Eukaryota</taxon>
        <taxon>Fungi</taxon>
        <taxon>Dikarya</taxon>
        <taxon>Ascomycota</taxon>
        <taxon>Pezizomycotina</taxon>
        <taxon>Dothideomycetes</taxon>
        <taxon>Dothideomycetes incertae sedis</taxon>
        <taxon>Acrospermales</taxon>
        <taxon>Acrospermaceae</taxon>
        <taxon>Pseudovirgaria</taxon>
    </lineage>
</organism>
<keyword evidence="3" id="KW-0687">Ribonucleoprotein</keyword>
<dbReference type="GO" id="GO:0006412">
    <property type="term" value="P:translation"/>
    <property type="evidence" value="ECO:0007669"/>
    <property type="project" value="InterPro"/>
</dbReference>
<comment type="similarity">
    <text evidence="1">Belongs to the universal ribosomal protein uS17 family.</text>
</comment>
<keyword evidence="5" id="KW-1185">Reference proteome</keyword>
<gene>
    <name evidence="4" type="ORF">EJ05DRAFT_170565</name>
</gene>
<dbReference type="GO" id="GO:0005840">
    <property type="term" value="C:ribosome"/>
    <property type="evidence" value="ECO:0007669"/>
    <property type="project" value="UniProtKB-KW"/>
</dbReference>
<dbReference type="SUPFAM" id="SSF50249">
    <property type="entry name" value="Nucleic acid-binding proteins"/>
    <property type="match status" value="1"/>
</dbReference>
<dbReference type="GO" id="GO:1990904">
    <property type="term" value="C:ribonucleoprotein complex"/>
    <property type="evidence" value="ECO:0007669"/>
    <property type="project" value="UniProtKB-KW"/>
</dbReference>
<evidence type="ECO:0000313" key="4">
    <source>
        <dbReference type="EMBL" id="KAF2753739.1"/>
    </source>
</evidence>
<keyword evidence="2" id="KW-0689">Ribosomal protein</keyword>
<dbReference type="Proteomes" id="UP000799437">
    <property type="component" value="Unassembled WGS sequence"/>
</dbReference>